<evidence type="ECO:0000313" key="2">
    <source>
        <dbReference type="EMBL" id="GIG50118.1"/>
    </source>
</evidence>
<protein>
    <submittedName>
        <fullName evidence="2">Uncharacterized protein</fullName>
    </submittedName>
</protein>
<reference evidence="2" key="1">
    <citation type="submission" date="2021-01" db="EMBL/GenBank/DDBJ databases">
        <title>Whole genome shotgun sequence of Dactylosporangium siamense NBRC 106093.</title>
        <authorList>
            <person name="Komaki H."/>
            <person name="Tamura T."/>
        </authorList>
    </citation>
    <scope>NUCLEOTIDE SEQUENCE</scope>
    <source>
        <strain evidence="2">NBRC 106093</strain>
    </source>
</reference>
<gene>
    <name evidence="2" type="ORF">Dsi01nite_081590</name>
</gene>
<sequence>MPASGRDRRSRTNATVTAARVSAKPTHRGRTRVRLAAVTHIGAVLMRVQCASEMETA</sequence>
<proteinExistence type="predicted"/>
<accession>A0A919PX52</accession>
<keyword evidence="3" id="KW-1185">Reference proteome</keyword>
<name>A0A919PX52_9ACTN</name>
<feature type="region of interest" description="Disordered" evidence="1">
    <location>
        <begin position="1"/>
        <end position="30"/>
    </location>
</feature>
<organism evidence="2 3">
    <name type="scientific">Dactylosporangium siamense</name>
    <dbReference type="NCBI Taxonomy" id="685454"/>
    <lineage>
        <taxon>Bacteria</taxon>
        <taxon>Bacillati</taxon>
        <taxon>Actinomycetota</taxon>
        <taxon>Actinomycetes</taxon>
        <taxon>Micromonosporales</taxon>
        <taxon>Micromonosporaceae</taxon>
        <taxon>Dactylosporangium</taxon>
    </lineage>
</organism>
<dbReference type="Proteomes" id="UP000660611">
    <property type="component" value="Unassembled WGS sequence"/>
</dbReference>
<dbReference type="EMBL" id="BONQ01000128">
    <property type="protein sequence ID" value="GIG50118.1"/>
    <property type="molecule type" value="Genomic_DNA"/>
</dbReference>
<evidence type="ECO:0000313" key="3">
    <source>
        <dbReference type="Proteomes" id="UP000660611"/>
    </source>
</evidence>
<dbReference type="AlphaFoldDB" id="A0A919PX52"/>
<comment type="caution">
    <text evidence="2">The sequence shown here is derived from an EMBL/GenBank/DDBJ whole genome shotgun (WGS) entry which is preliminary data.</text>
</comment>
<evidence type="ECO:0000256" key="1">
    <source>
        <dbReference type="SAM" id="MobiDB-lite"/>
    </source>
</evidence>